<evidence type="ECO:0000256" key="2">
    <source>
        <dbReference type="ARBA" id="ARBA00022729"/>
    </source>
</evidence>
<proteinExistence type="inferred from homology"/>
<dbReference type="STRING" id="289003.SAMN05216190_11751"/>
<dbReference type="PANTHER" id="PTHR35936:SF25">
    <property type="entry name" value="ABC TRANSPORTER SUBSTRATE-BINDING PROTEIN"/>
    <property type="match status" value="1"/>
</dbReference>
<dbReference type="Proteomes" id="UP000198784">
    <property type="component" value="Unassembled WGS sequence"/>
</dbReference>
<dbReference type="SUPFAM" id="SSF53850">
    <property type="entry name" value="Periplasmic binding protein-like II"/>
    <property type="match status" value="1"/>
</dbReference>
<name>A0A1I5SSV2_9PSED</name>
<keyword evidence="2" id="KW-0732">Signal</keyword>
<dbReference type="EMBL" id="FOWX01000017">
    <property type="protein sequence ID" value="SFP73852.1"/>
    <property type="molecule type" value="Genomic_DNA"/>
</dbReference>
<dbReference type="Gene3D" id="3.40.190.10">
    <property type="entry name" value="Periplasmic binding protein-like II"/>
    <property type="match status" value="2"/>
</dbReference>
<dbReference type="Pfam" id="PF00497">
    <property type="entry name" value="SBP_bac_3"/>
    <property type="match status" value="1"/>
</dbReference>
<accession>A0A1I5SSV2</accession>
<dbReference type="RefSeq" id="WP_170862220.1">
    <property type="nucleotide sequence ID" value="NZ_FOWX01000017.1"/>
</dbReference>
<evidence type="ECO:0000259" key="3">
    <source>
        <dbReference type="Pfam" id="PF00497"/>
    </source>
</evidence>
<dbReference type="InterPro" id="IPR001638">
    <property type="entry name" value="Solute-binding_3/MltF_N"/>
</dbReference>
<comment type="similarity">
    <text evidence="1">Belongs to the bacterial solute-binding protein 3 family.</text>
</comment>
<protein>
    <submittedName>
        <fullName evidence="4">Amino acid ABC transporter substrate-binding protein, PAAT family</fullName>
    </submittedName>
</protein>
<gene>
    <name evidence="4" type="ORF">SAMN05216190_11751</name>
</gene>
<evidence type="ECO:0000313" key="4">
    <source>
        <dbReference type="EMBL" id="SFP73852.1"/>
    </source>
</evidence>
<keyword evidence="5" id="KW-1185">Reference proteome</keyword>
<reference evidence="5" key="1">
    <citation type="submission" date="2016-10" db="EMBL/GenBank/DDBJ databases">
        <authorList>
            <person name="Varghese N."/>
            <person name="Submissions S."/>
        </authorList>
    </citation>
    <scope>NUCLEOTIDE SEQUENCE [LARGE SCALE GENOMIC DNA]</scope>
    <source>
        <strain evidence="5">DSM 17834</strain>
    </source>
</reference>
<evidence type="ECO:0000313" key="5">
    <source>
        <dbReference type="Proteomes" id="UP000198784"/>
    </source>
</evidence>
<sequence length="254" mass="28689">MHSGFLRRLLVVGLGLGLLLPPLALARELLAVGSDFPRIFERTAAGEYRGLGPDVLRQVLEPRGHSLRFAFYPWARAQRMVELGQADILIGPYRSPTREARFAFVGPPFYRDRIVFYSRRDSLLHWSGDYRQLAGQRIGVVRAWAYGARFDAERARLELVTVEGVDNGLKMLSLGRLELLASNQRNTLPVLQAQGLSDEISQLEPSVDTQDGYFAFPAQVSHARLRGEFDEGFRQLIERGQLTRLAAQWQVEVP</sequence>
<dbReference type="PANTHER" id="PTHR35936">
    <property type="entry name" value="MEMBRANE-BOUND LYTIC MUREIN TRANSGLYCOSYLASE F"/>
    <property type="match status" value="1"/>
</dbReference>
<evidence type="ECO:0000256" key="1">
    <source>
        <dbReference type="ARBA" id="ARBA00010333"/>
    </source>
</evidence>
<dbReference type="AlphaFoldDB" id="A0A1I5SSV2"/>
<organism evidence="4 5">
    <name type="scientific">Pseudomonas borbori</name>
    <dbReference type="NCBI Taxonomy" id="289003"/>
    <lineage>
        <taxon>Bacteria</taxon>
        <taxon>Pseudomonadati</taxon>
        <taxon>Pseudomonadota</taxon>
        <taxon>Gammaproteobacteria</taxon>
        <taxon>Pseudomonadales</taxon>
        <taxon>Pseudomonadaceae</taxon>
        <taxon>Pseudomonas</taxon>
    </lineage>
</organism>
<feature type="domain" description="Solute-binding protein family 3/N-terminal" evidence="3">
    <location>
        <begin position="40"/>
        <end position="249"/>
    </location>
</feature>